<dbReference type="EMBL" id="PEDP01000616">
    <property type="protein sequence ID" value="POS85407.1"/>
    <property type="molecule type" value="Genomic_DNA"/>
</dbReference>
<dbReference type="InterPro" id="IPR017455">
    <property type="entry name" value="Znf_FYVE-rel"/>
</dbReference>
<dbReference type="FunFam" id="3.30.40.10:FF:000161">
    <property type="entry name" value="Vacuolar protein sorting-associated protein 27"/>
    <property type="match status" value="1"/>
</dbReference>
<dbReference type="SMART" id="SM00726">
    <property type="entry name" value="UIM"/>
    <property type="match status" value="2"/>
</dbReference>
<feature type="region of interest" description="Disordered" evidence="14">
    <location>
        <begin position="281"/>
        <end position="320"/>
    </location>
</feature>
<dbReference type="Pfam" id="PF00790">
    <property type="entry name" value="VHS"/>
    <property type="match status" value="1"/>
</dbReference>
<dbReference type="SUPFAM" id="SSF48464">
    <property type="entry name" value="ENTH/VHS domain"/>
    <property type="match status" value="1"/>
</dbReference>
<dbReference type="GO" id="GO:0043130">
    <property type="term" value="F:ubiquitin binding"/>
    <property type="evidence" value="ECO:0007669"/>
    <property type="project" value="InterPro"/>
</dbReference>
<dbReference type="GO" id="GO:0008270">
    <property type="term" value="F:zinc ion binding"/>
    <property type="evidence" value="ECO:0007669"/>
    <property type="project" value="UniProtKB-KW"/>
</dbReference>
<dbReference type="Pfam" id="PF21356">
    <property type="entry name" value="Vps27_GAT-like"/>
    <property type="match status" value="1"/>
</dbReference>
<feature type="compositionally biased region" description="Polar residues" evidence="14">
    <location>
        <begin position="739"/>
        <end position="759"/>
    </location>
</feature>
<evidence type="ECO:0000256" key="5">
    <source>
        <dbReference type="ARBA" id="ARBA00017753"/>
    </source>
</evidence>
<dbReference type="Pfam" id="PF02809">
    <property type="entry name" value="UIM"/>
    <property type="match status" value="2"/>
</dbReference>
<evidence type="ECO:0000313" key="17">
    <source>
        <dbReference type="EMBL" id="POS85407.1"/>
    </source>
</evidence>
<dbReference type="FunFam" id="1.25.40.90:FF:000031">
    <property type="entry name" value="Vacuolar protein sorting-associated protein 27"/>
    <property type="match status" value="1"/>
</dbReference>
<keyword evidence="11 12" id="KW-0472">Membrane</keyword>
<evidence type="ECO:0000256" key="13">
    <source>
        <dbReference type="PROSITE-ProRule" id="PRU00091"/>
    </source>
</evidence>
<dbReference type="SMART" id="SM00288">
    <property type="entry name" value="VHS"/>
    <property type="match status" value="1"/>
</dbReference>
<dbReference type="CDD" id="cd15735">
    <property type="entry name" value="FYVE_spVPS27p_like"/>
    <property type="match status" value="1"/>
</dbReference>
<keyword evidence="6" id="KW-0479">Metal-binding</keyword>
<dbReference type="SMART" id="SM00064">
    <property type="entry name" value="FYVE"/>
    <property type="match status" value="1"/>
</dbReference>
<dbReference type="FunFam" id="1.20.5.1940:FF:000001">
    <property type="entry name" value="Vacuolar protein sorting-associated protein 27"/>
    <property type="match status" value="1"/>
</dbReference>
<dbReference type="InterPro" id="IPR049425">
    <property type="entry name" value="Vps27_GAT-like"/>
</dbReference>
<evidence type="ECO:0000259" key="16">
    <source>
        <dbReference type="PROSITE" id="PS50179"/>
    </source>
</evidence>
<evidence type="ECO:0000256" key="8">
    <source>
        <dbReference type="ARBA" id="ARBA00022753"/>
    </source>
</evidence>
<dbReference type="AlphaFoldDB" id="A0A2S4PTQ5"/>
<evidence type="ECO:0000256" key="14">
    <source>
        <dbReference type="SAM" id="MobiDB-lite"/>
    </source>
</evidence>
<evidence type="ECO:0000256" key="10">
    <source>
        <dbReference type="ARBA" id="ARBA00022833"/>
    </source>
</evidence>
<dbReference type="GO" id="GO:0010008">
    <property type="term" value="C:endosome membrane"/>
    <property type="evidence" value="ECO:0007669"/>
    <property type="project" value="UniProtKB-SubCell"/>
</dbReference>
<evidence type="ECO:0000256" key="7">
    <source>
        <dbReference type="ARBA" id="ARBA00022737"/>
    </source>
</evidence>
<feature type="domain" description="VHS" evidence="16">
    <location>
        <begin position="25"/>
        <end position="148"/>
    </location>
</feature>
<dbReference type="InterPro" id="IPR000306">
    <property type="entry name" value="Znf_FYVE"/>
</dbReference>
<dbReference type="InterPro" id="IPR011011">
    <property type="entry name" value="Znf_FYVE_PHD"/>
</dbReference>
<proteinExistence type="inferred from homology"/>
<dbReference type="Pfam" id="PF01363">
    <property type="entry name" value="FYVE"/>
    <property type="match status" value="1"/>
</dbReference>
<organism evidence="17 18">
    <name type="scientific">Erysiphe pulchra</name>
    <dbReference type="NCBI Taxonomy" id="225359"/>
    <lineage>
        <taxon>Eukaryota</taxon>
        <taxon>Fungi</taxon>
        <taxon>Dikarya</taxon>
        <taxon>Ascomycota</taxon>
        <taxon>Pezizomycotina</taxon>
        <taxon>Leotiomycetes</taxon>
        <taxon>Erysiphales</taxon>
        <taxon>Erysiphaceae</taxon>
        <taxon>Erysiphe</taxon>
    </lineage>
</organism>
<comment type="caution">
    <text evidence="17">The sequence shown here is derived from an EMBL/GenBank/DDBJ whole genome shotgun (WGS) entry which is preliminary data.</text>
</comment>
<evidence type="ECO:0000256" key="11">
    <source>
        <dbReference type="ARBA" id="ARBA00023136"/>
    </source>
</evidence>
<dbReference type="InterPro" id="IPR017073">
    <property type="entry name" value="HGS/VPS27"/>
</dbReference>
<feature type="region of interest" description="Disordered" evidence="14">
    <location>
        <begin position="659"/>
        <end position="764"/>
    </location>
</feature>
<dbReference type="Gene3D" id="3.30.40.10">
    <property type="entry name" value="Zinc/RING finger domain, C3HC4 (zinc finger)"/>
    <property type="match status" value="1"/>
</dbReference>
<feature type="compositionally biased region" description="Low complexity" evidence="14">
    <location>
        <begin position="667"/>
        <end position="738"/>
    </location>
</feature>
<reference evidence="17 18" key="1">
    <citation type="submission" date="2017-10" db="EMBL/GenBank/DDBJ databases">
        <title>Development of genomic resources for the powdery mildew, Erysiphe pulchra.</title>
        <authorList>
            <person name="Wadl P.A."/>
            <person name="Mack B.M."/>
            <person name="Moore G."/>
            <person name="Beltz S.B."/>
        </authorList>
    </citation>
    <scope>NUCLEOTIDE SEQUENCE [LARGE SCALE GENOMIC DNA]</scope>
    <source>
        <strain evidence="17">Cflorida</strain>
    </source>
</reference>
<feature type="region of interest" description="Disordered" evidence="14">
    <location>
        <begin position="234"/>
        <end position="260"/>
    </location>
</feature>
<dbReference type="Proteomes" id="UP000237438">
    <property type="component" value="Unassembled WGS sequence"/>
</dbReference>
<dbReference type="CDD" id="cd21385">
    <property type="entry name" value="GAT_Vps27"/>
    <property type="match status" value="1"/>
</dbReference>
<comment type="subunit">
    <text evidence="4 12">Component of the ESCRT-0 complex composed of HSE1 and VPS27.</text>
</comment>
<feature type="compositionally biased region" description="Polar residues" evidence="14">
    <location>
        <begin position="234"/>
        <end position="256"/>
    </location>
</feature>
<dbReference type="GO" id="GO:0043328">
    <property type="term" value="P:protein transport to vacuole involved in ubiquitin-dependent protein catabolic process via the multivesicular body sorting pathway"/>
    <property type="evidence" value="ECO:0007669"/>
    <property type="project" value="TreeGrafter"/>
</dbReference>
<dbReference type="GO" id="GO:0033565">
    <property type="term" value="C:ESCRT-0 complex"/>
    <property type="evidence" value="ECO:0007669"/>
    <property type="project" value="TreeGrafter"/>
</dbReference>
<dbReference type="CDD" id="cd16979">
    <property type="entry name" value="VHS_Vps27"/>
    <property type="match status" value="1"/>
</dbReference>
<keyword evidence="7" id="KW-0677">Repeat</keyword>
<dbReference type="PANTHER" id="PTHR47794">
    <property type="entry name" value="VACUOLAR PROTEIN SORTING-ASSOCIATED PROTEIN 27"/>
    <property type="match status" value="1"/>
</dbReference>
<keyword evidence="10" id="KW-0862">Zinc</keyword>
<keyword evidence="9 13" id="KW-0863">Zinc-finger</keyword>
<dbReference type="Gene3D" id="1.20.5.1940">
    <property type="match status" value="1"/>
</dbReference>
<dbReference type="GO" id="GO:0032266">
    <property type="term" value="F:phosphatidylinositol-3-phosphate binding"/>
    <property type="evidence" value="ECO:0007669"/>
    <property type="project" value="TreeGrafter"/>
</dbReference>
<evidence type="ECO:0000256" key="2">
    <source>
        <dbReference type="ARBA" id="ARBA00004125"/>
    </source>
</evidence>
<feature type="region of interest" description="Disordered" evidence="14">
    <location>
        <begin position="596"/>
        <end position="623"/>
    </location>
</feature>
<dbReference type="STRING" id="225359.A0A2S4PTQ5"/>
<dbReference type="InterPro" id="IPR008942">
    <property type="entry name" value="ENTH_VHS"/>
</dbReference>
<keyword evidence="18" id="KW-1185">Reference proteome</keyword>
<evidence type="ECO:0000256" key="12">
    <source>
        <dbReference type="PIRNR" id="PIRNR036956"/>
    </source>
</evidence>
<feature type="compositionally biased region" description="Polar residues" evidence="14">
    <location>
        <begin position="290"/>
        <end position="303"/>
    </location>
</feature>
<dbReference type="GO" id="GO:0006623">
    <property type="term" value="P:protein targeting to vacuole"/>
    <property type="evidence" value="ECO:0007669"/>
    <property type="project" value="TreeGrafter"/>
</dbReference>
<dbReference type="OrthoDB" id="957735at2759"/>
<sequence>MRAGWFTSSSQLDEQIDKATSSSLEDIALNLEISDIIRSKTVGSKEAMRSLKKRLGNKNPNIQLGTLKLTDTCVKNGGSHFLTEIASREYMDNLVSLLKAQGGAAVNHDVKMKILELIQSWAIATEGYEFAYLKETYENLLRDGFQFPPKVDVAKSMLISYAPPEWTDSDVCMRCRAAFTFTNRKHHCRNCGNVFDHQCSSKTLPLPHLGIIQPVRVDDGCYLKLTSKSTKGYSFANERSPTTSKHYQHRSQSLMQPRSARVDDVFDEDFKKALAMSLEEVKGHSETKSVHQTNLSIESTKLNDQSKRQPSRYSADEEDEDLKAAIEASLLDMEEQKKKHSAKIKEESHTLGSQTERTFIPPNKEHVLTPVEAENINLFSNLVDRLQSQPSGAVLREPQIQELYENISKLRPKLVRSYGETMSKHDSLLDLHAKLSSVVRYYDRLLEERLSNSYGQHAVCRPSSPQKPVSRVYPTISPGVANGSTESYYTSNFQGSTNSNPHFKEIYHQNSSPFIERESNTTLGQTPGTVGSSYNQVQNGIPQGTSGWMAANESLLNNSQVSFNSEQNVPQHAQSINAVNQQIFFEQHKVLPTPGMNSNTDLYYNSPQSPTAYPSNSQPSLAQTLEPNQSSVNLPVYPQQLTGHSQSQGFYQLPPLKQQHVAPQVHQPSQYQDQTASQQQHPSQPQHSPQEQQVSSQPQNFYQSSSQQQQQQASPQSQNFFKSPSPQQQVPSPLQKQVNWQQHSATNIDQWRSPSNFTVYNPEDIPSPPKHILKQPIVEECLIEL</sequence>
<dbReference type="InterPro" id="IPR013083">
    <property type="entry name" value="Znf_RING/FYVE/PHD"/>
</dbReference>
<dbReference type="PROSITE" id="PS50330">
    <property type="entry name" value="UIM"/>
    <property type="match status" value="1"/>
</dbReference>
<protein>
    <recommendedName>
        <fullName evidence="5 12">Vacuolar protein sorting-associated protein 27</fullName>
    </recommendedName>
</protein>
<dbReference type="InterPro" id="IPR002014">
    <property type="entry name" value="VHS_dom"/>
</dbReference>
<dbReference type="PROSITE" id="PS50178">
    <property type="entry name" value="ZF_FYVE"/>
    <property type="match status" value="1"/>
</dbReference>
<keyword evidence="8 12" id="KW-0967">Endosome</keyword>
<comment type="subcellular location">
    <subcellularLocation>
        <location evidence="2 12">Endosome membrane</location>
        <topology evidence="2 12">Peripheral membrane protein</topology>
        <orientation evidence="2 12">Cytoplasmic side</orientation>
    </subcellularLocation>
</comment>
<accession>A0A2S4PTQ5</accession>
<dbReference type="PANTHER" id="PTHR47794:SF1">
    <property type="entry name" value="VACUOLAR PROTEIN SORTING-ASSOCIATED PROTEIN 27"/>
    <property type="match status" value="1"/>
</dbReference>
<evidence type="ECO:0000259" key="15">
    <source>
        <dbReference type="PROSITE" id="PS50178"/>
    </source>
</evidence>
<dbReference type="Gene3D" id="1.25.40.90">
    <property type="match status" value="1"/>
</dbReference>
<gene>
    <name evidence="17" type="ORF">EPUL_004262</name>
</gene>
<evidence type="ECO:0000313" key="18">
    <source>
        <dbReference type="Proteomes" id="UP000237438"/>
    </source>
</evidence>
<feature type="domain" description="FYVE-type" evidence="15">
    <location>
        <begin position="166"/>
        <end position="226"/>
    </location>
</feature>
<dbReference type="PROSITE" id="PS50179">
    <property type="entry name" value="VHS"/>
    <property type="match status" value="1"/>
</dbReference>
<dbReference type="PIRSF" id="PIRSF036956">
    <property type="entry name" value="Hrs_Vps27"/>
    <property type="match status" value="1"/>
</dbReference>
<name>A0A2S4PTQ5_9PEZI</name>
<evidence type="ECO:0000256" key="4">
    <source>
        <dbReference type="ARBA" id="ARBA00011446"/>
    </source>
</evidence>
<evidence type="ECO:0000256" key="3">
    <source>
        <dbReference type="ARBA" id="ARBA00008597"/>
    </source>
</evidence>
<comment type="function">
    <text evidence="1 12">Component of the ESCRT-0 complex which is the sorting receptor for ubiquitinated cargo proteins at the multivesicular body (MVB) and recruits ESCRT-I to the MVB outer membrane.</text>
</comment>
<dbReference type="Gene3D" id="6.10.140.100">
    <property type="match status" value="1"/>
</dbReference>
<evidence type="ECO:0000256" key="1">
    <source>
        <dbReference type="ARBA" id="ARBA00003067"/>
    </source>
</evidence>
<dbReference type="SUPFAM" id="SSF57903">
    <property type="entry name" value="FYVE/PHD zinc finger"/>
    <property type="match status" value="1"/>
</dbReference>
<evidence type="ECO:0000256" key="9">
    <source>
        <dbReference type="ARBA" id="ARBA00022771"/>
    </source>
</evidence>
<comment type="similarity">
    <text evidence="3 12">Belongs to the VPS27 family.</text>
</comment>
<dbReference type="InterPro" id="IPR003903">
    <property type="entry name" value="UIM_dom"/>
</dbReference>
<evidence type="ECO:0000256" key="6">
    <source>
        <dbReference type="ARBA" id="ARBA00022723"/>
    </source>
</evidence>